<dbReference type="Proteomes" id="UP000232673">
    <property type="component" value="Unassembled WGS sequence"/>
</dbReference>
<dbReference type="PROSITE" id="PS51257">
    <property type="entry name" value="PROKAR_LIPOPROTEIN"/>
    <property type="match status" value="1"/>
</dbReference>
<keyword evidence="4" id="KW-0378">Hydrolase</keyword>
<reference evidence="4 5" key="1">
    <citation type="submission" date="2015-10" db="EMBL/GenBank/DDBJ databases">
        <title>Draft genome sequence of Salegentibacter salinarum KCTC 12975.</title>
        <authorList>
            <person name="Lin W."/>
            <person name="Zheng Q."/>
        </authorList>
    </citation>
    <scope>NUCLEOTIDE SEQUENCE [LARGE SCALE GENOMIC DNA]</scope>
    <source>
        <strain evidence="4 5">KCTC 12975</strain>
    </source>
</reference>
<dbReference type="Pfam" id="PF00722">
    <property type="entry name" value="Glyco_hydro_16"/>
    <property type="match status" value="1"/>
</dbReference>
<dbReference type="Gene3D" id="2.60.40.10">
    <property type="entry name" value="Immunoglobulins"/>
    <property type="match status" value="1"/>
</dbReference>
<accession>A0A2N0U485</accession>
<dbReference type="PROSITE" id="PS51762">
    <property type="entry name" value="GH16_2"/>
    <property type="match status" value="1"/>
</dbReference>
<dbReference type="InterPro" id="IPR035986">
    <property type="entry name" value="PKD_dom_sf"/>
</dbReference>
<organism evidence="4 5">
    <name type="scientific">Salegentibacter salinarum</name>
    <dbReference type="NCBI Taxonomy" id="447422"/>
    <lineage>
        <taxon>Bacteria</taxon>
        <taxon>Pseudomonadati</taxon>
        <taxon>Bacteroidota</taxon>
        <taxon>Flavobacteriia</taxon>
        <taxon>Flavobacteriales</taxon>
        <taxon>Flavobacteriaceae</taxon>
        <taxon>Salegentibacter</taxon>
    </lineage>
</organism>
<gene>
    <name evidence="4" type="ORF">APR41_01495</name>
</gene>
<comment type="similarity">
    <text evidence="1">Belongs to the glycosyl hydrolase 16 family.</text>
</comment>
<feature type="signal peptide" evidence="2">
    <location>
        <begin position="1"/>
        <end position="21"/>
    </location>
</feature>
<name>A0A2N0U485_9FLAO</name>
<sequence>MKNIIKTSLTALSLVFFSACSNDDYDIGDITTPSNLNVTAEIVGQSEEMPHGDGSGTVNFSASADNAMTYKFIYGDGFEEVSASGETSHSFNENGVNDYTVTVIASGTGGASSNMTTTVTVFSDFNDPETKELLTGGSSKTWYVAASQPAHLGVGPSAGEGFTSPIYYAAAPFEKAAAEVSSCFYTDELNFSLNENDNIVYNYNNNGLTFINVDFTGDFGGDGSEDQCLEFDRTGEFNASLSPSTSGLPEDATTGTVINISGGGTMSYYVGSSSYEILEITPTTMHVRVIPGSNPELAWYLKFTTSQDEEEEEPEEFQTDYENLVWEQDFDNDGPVDTSIWNFEIGNNNGWGNQESQYYTEENAVIEDGNLVITAKAEETSGFDYSSSRITTKDNFEFQYGRIEARAKLPEGAGTWPAIWLLGSDFDEVGWPETGEIDIMEHVGNQQDEIHGTLHYPGRSGGNADGGSIEVPGVSDEFHTYTVEWSPERILFLVDGEVYHTYENNPDSPFNKDFFIILNVAMGGTFGGEIDPAFEESSMEIDYIRVYQEE</sequence>
<dbReference type="Gene3D" id="2.60.120.200">
    <property type="match status" value="1"/>
</dbReference>
<feature type="domain" description="GH16" evidence="3">
    <location>
        <begin position="319"/>
        <end position="550"/>
    </location>
</feature>
<dbReference type="PANTHER" id="PTHR10963">
    <property type="entry name" value="GLYCOSYL HYDROLASE-RELATED"/>
    <property type="match status" value="1"/>
</dbReference>
<dbReference type="InterPro" id="IPR050546">
    <property type="entry name" value="Glycosyl_Hydrlase_16"/>
</dbReference>
<comment type="caution">
    <text evidence="4">The sequence shown here is derived from an EMBL/GenBank/DDBJ whole genome shotgun (WGS) entry which is preliminary data.</text>
</comment>
<evidence type="ECO:0000313" key="4">
    <source>
        <dbReference type="EMBL" id="PKD21688.1"/>
    </source>
</evidence>
<proteinExistence type="inferred from homology"/>
<feature type="chain" id="PRO_5014735211" evidence="2">
    <location>
        <begin position="22"/>
        <end position="550"/>
    </location>
</feature>
<dbReference type="AlphaFoldDB" id="A0A2N0U485"/>
<dbReference type="GO" id="GO:0004553">
    <property type="term" value="F:hydrolase activity, hydrolyzing O-glycosyl compounds"/>
    <property type="evidence" value="ECO:0007669"/>
    <property type="project" value="InterPro"/>
</dbReference>
<evidence type="ECO:0000313" key="5">
    <source>
        <dbReference type="Proteomes" id="UP000232673"/>
    </source>
</evidence>
<dbReference type="InterPro" id="IPR013783">
    <property type="entry name" value="Ig-like_fold"/>
</dbReference>
<evidence type="ECO:0000256" key="2">
    <source>
        <dbReference type="SAM" id="SignalP"/>
    </source>
</evidence>
<evidence type="ECO:0000259" key="3">
    <source>
        <dbReference type="PROSITE" id="PS51762"/>
    </source>
</evidence>
<protein>
    <submittedName>
        <fullName evidence="4">Glycosyl hydrolase</fullName>
    </submittedName>
</protein>
<keyword evidence="2" id="KW-0732">Signal</keyword>
<dbReference type="SUPFAM" id="SSF49899">
    <property type="entry name" value="Concanavalin A-like lectins/glucanases"/>
    <property type="match status" value="1"/>
</dbReference>
<dbReference type="GO" id="GO:0005975">
    <property type="term" value="P:carbohydrate metabolic process"/>
    <property type="evidence" value="ECO:0007669"/>
    <property type="project" value="InterPro"/>
</dbReference>
<evidence type="ECO:0000256" key="1">
    <source>
        <dbReference type="ARBA" id="ARBA00006865"/>
    </source>
</evidence>
<dbReference type="OrthoDB" id="9809583at2"/>
<dbReference type="PANTHER" id="PTHR10963:SF55">
    <property type="entry name" value="GLYCOSIDE HYDROLASE FAMILY 16 PROTEIN"/>
    <property type="match status" value="1"/>
</dbReference>
<dbReference type="CDD" id="cd08023">
    <property type="entry name" value="GH16_laminarinase_like"/>
    <property type="match status" value="1"/>
</dbReference>
<dbReference type="CDD" id="cd00146">
    <property type="entry name" value="PKD"/>
    <property type="match status" value="1"/>
</dbReference>
<dbReference type="STRING" id="447422.SAMN05660903_00264"/>
<dbReference type="InterPro" id="IPR000757">
    <property type="entry name" value="Beta-glucanase-like"/>
</dbReference>
<dbReference type="SUPFAM" id="SSF49299">
    <property type="entry name" value="PKD domain"/>
    <property type="match status" value="1"/>
</dbReference>
<dbReference type="InterPro" id="IPR013320">
    <property type="entry name" value="ConA-like_dom_sf"/>
</dbReference>
<keyword evidence="5" id="KW-1185">Reference proteome</keyword>
<dbReference type="EMBL" id="LKTS01000001">
    <property type="protein sequence ID" value="PKD21688.1"/>
    <property type="molecule type" value="Genomic_DNA"/>
</dbReference>
<dbReference type="RefSeq" id="WP_079711426.1">
    <property type="nucleotide sequence ID" value="NZ_FUZC01000001.1"/>
</dbReference>